<keyword evidence="1" id="KW-0131">Cell cycle</keyword>
<dbReference type="KEGG" id="lsj:LSJ_0958c"/>
<comment type="subunit">
    <text evidence="1">Homodimer. Homodimerization may be required to stabilize the binding of ScpA to the Smc head domains. Component of a cohesin-like complex composed of ScpA, ScpB and the Smc homodimer, in which ScpA and ScpB bind to the head domain of Smc. The presence of the three proteins is required for the association of the complex with DNA.</text>
</comment>
<dbReference type="PANTHER" id="PTHR34298">
    <property type="entry name" value="SEGREGATION AND CONDENSATION PROTEIN B"/>
    <property type="match status" value="1"/>
</dbReference>
<dbReference type="RefSeq" id="WP_044004910.1">
    <property type="nucleotide sequence ID" value="NZ_CP007646.1"/>
</dbReference>
<dbReference type="Proteomes" id="UP000029488">
    <property type="component" value="Chromosome"/>
</dbReference>
<dbReference type="Pfam" id="PF04079">
    <property type="entry name" value="SMC_ScpB"/>
    <property type="match status" value="1"/>
</dbReference>
<sequence length="196" mass="22160">MLSNQAKIESLLFISGDEGITLTELSQITGILKPALHEQLDKLADKYKQDRSSSLQLIHAEERYKLVTKPALAELVKKYLNSNNITELTGAALETLAIIAYKQPITRIGVDEIRGVQSSSMIQRLQLLELIKENGRLDAPGRPILYVTTDKFLDYFGLESLDQLPELDEEKQEDEEMDLMTLFEQTTGSTEDEEEE</sequence>
<evidence type="ECO:0000256" key="1">
    <source>
        <dbReference type="HAMAP-Rule" id="MF_01804"/>
    </source>
</evidence>
<dbReference type="InterPro" id="IPR005234">
    <property type="entry name" value="ScpB_csome_segregation"/>
</dbReference>
<keyword evidence="1" id="KW-0963">Cytoplasm</keyword>
<evidence type="ECO:0000313" key="2">
    <source>
        <dbReference type="EMBL" id="AIR10637.1"/>
    </source>
</evidence>
<dbReference type="Gene3D" id="1.10.10.10">
    <property type="entry name" value="Winged helix-like DNA-binding domain superfamily/Winged helix DNA-binding domain"/>
    <property type="match status" value="2"/>
</dbReference>
<dbReference type="EMBL" id="CP007646">
    <property type="protein sequence ID" value="AIR10637.1"/>
    <property type="molecule type" value="Genomic_DNA"/>
</dbReference>
<dbReference type="PIRSF" id="PIRSF019345">
    <property type="entry name" value="ScpB"/>
    <property type="match status" value="1"/>
</dbReference>
<evidence type="ECO:0000313" key="3">
    <source>
        <dbReference type="Proteomes" id="UP000029488"/>
    </source>
</evidence>
<dbReference type="NCBIfam" id="TIGR00281">
    <property type="entry name" value="SMC-Scp complex subunit ScpB"/>
    <property type="match status" value="1"/>
</dbReference>
<comment type="subcellular location">
    <subcellularLocation>
        <location evidence="1">Cytoplasm</location>
    </subcellularLocation>
    <text evidence="1">Associated with two foci at the outer edges of the nucleoid region in young cells, and at four foci within both cell halves in older cells.</text>
</comment>
<protein>
    <recommendedName>
        <fullName evidence="1">Segregation and condensation protein B</fullName>
    </recommendedName>
</protein>
<accession>A0A089RVL5</accession>
<dbReference type="GO" id="GO:0051301">
    <property type="term" value="P:cell division"/>
    <property type="evidence" value="ECO:0007669"/>
    <property type="project" value="UniProtKB-KW"/>
</dbReference>
<dbReference type="AlphaFoldDB" id="A0A089RVL5"/>
<dbReference type="InterPro" id="IPR036390">
    <property type="entry name" value="WH_DNA-bd_sf"/>
</dbReference>
<dbReference type="GO" id="GO:0051304">
    <property type="term" value="P:chromosome separation"/>
    <property type="evidence" value="ECO:0007669"/>
    <property type="project" value="InterPro"/>
</dbReference>
<keyword evidence="1" id="KW-0132">Cell division</keyword>
<comment type="function">
    <text evidence="1">Participates in chromosomal partition during cell division. May act via the formation of a condensin-like complex containing Smc and ScpA that pull DNA away from mid-cell into both cell halves.</text>
</comment>
<dbReference type="SUPFAM" id="SSF46785">
    <property type="entry name" value="Winged helix' DNA-binding domain"/>
    <property type="match status" value="2"/>
</dbReference>
<dbReference type="GO" id="GO:0006260">
    <property type="term" value="P:DNA replication"/>
    <property type="evidence" value="ECO:0007669"/>
    <property type="project" value="UniProtKB-UniRule"/>
</dbReference>
<dbReference type="GO" id="GO:0005737">
    <property type="term" value="C:cytoplasm"/>
    <property type="evidence" value="ECO:0007669"/>
    <property type="project" value="UniProtKB-SubCell"/>
</dbReference>
<organism evidence="2 3">
    <name type="scientific">Ligilactobacillus salivarius</name>
    <dbReference type="NCBI Taxonomy" id="1624"/>
    <lineage>
        <taxon>Bacteria</taxon>
        <taxon>Bacillati</taxon>
        <taxon>Bacillota</taxon>
        <taxon>Bacilli</taxon>
        <taxon>Lactobacillales</taxon>
        <taxon>Lactobacillaceae</taxon>
        <taxon>Ligilactobacillus</taxon>
    </lineage>
</organism>
<gene>
    <name evidence="1" type="primary">scpB</name>
    <name evidence="2" type="ORF">LSJ_0958c</name>
</gene>
<dbReference type="PANTHER" id="PTHR34298:SF2">
    <property type="entry name" value="SEGREGATION AND CONDENSATION PROTEIN B"/>
    <property type="match status" value="1"/>
</dbReference>
<comment type="similarity">
    <text evidence="1">Belongs to the ScpB family.</text>
</comment>
<dbReference type="InterPro" id="IPR036388">
    <property type="entry name" value="WH-like_DNA-bd_sf"/>
</dbReference>
<proteinExistence type="inferred from homology"/>
<name>A0A089RVL5_9LACO</name>
<reference evidence="2 3" key="1">
    <citation type="journal article" date="2014" name="BMC Genomics">
        <title>Unusual genome complexity in Lactobacillus salivarius JCM1046.</title>
        <authorList>
            <person name="Raftis E.J."/>
            <person name="Forde B.M."/>
            <person name="Claesson M.J."/>
            <person name="O'Toole P.W."/>
        </authorList>
    </citation>
    <scope>NUCLEOTIDE SEQUENCE [LARGE SCALE GENOMIC DNA]</scope>
    <source>
        <strain evidence="2 3">JCM1046</strain>
    </source>
</reference>
<keyword evidence="1" id="KW-0159">Chromosome partition</keyword>
<dbReference type="HAMAP" id="MF_01804">
    <property type="entry name" value="ScpB"/>
    <property type="match status" value="1"/>
</dbReference>